<name>A0ABD6XND3_ENTAG</name>
<dbReference type="Proteomes" id="UP000245996">
    <property type="component" value="Unassembled WGS sequence"/>
</dbReference>
<feature type="non-terminal residue" evidence="4">
    <location>
        <position position="1"/>
    </location>
</feature>
<evidence type="ECO:0000256" key="1">
    <source>
        <dbReference type="ARBA" id="ARBA00009455"/>
    </source>
</evidence>
<dbReference type="EMBL" id="QGHE01000027">
    <property type="protein sequence ID" value="PWJ72390.1"/>
    <property type="molecule type" value="Genomic_DNA"/>
</dbReference>
<accession>A0ABD6XND3</accession>
<dbReference type="PRINTS" id="PR00394">
    <property type="entry name" value="RHSPROTEIN"/>
</dbReference>
<dbReference type="AlphaFoldDB" id="A0ABD6XND3"/>
<gene>
    <name evidence="4" type="ORF">C7430_1277</name>
</gene>
<evidence type="ECO:0000313" key="5">
    <source>
        <dbReference type="Proteomes" id="UP000245996"/>
    </source>
</evidence>
<dbReference type="CDD" id="cd20685">
    <property type="entry name" value="CdiA-CT_Ecl_RNase-like"/>
    <property type="match status" value="1"/>
</dbReference>
<feature type="domain" description="Novel toxin 21" evidence="3">
    <location>
        <begin position="135"/>
        <end position="205"/>
    </location>
</feature>
<dbReference type="InterPro" id="IPR038181">
    <property type="entry name" value="Ntox21_sf"/>
</dbReference>
<organism evidence="4 5">
    <name type="scientific">Enterobacter agglomerans</name>
    <name type="common">Erwinia herbicola</name>
    <name type="synonym">Pantoea agglomerans</name>
    <dbReference type="NCBI Taxonomy" id="549"/>
    <lineage>
        <taxon>Bacteria</taxon>
        <taxon>Pseudomonadati</taxon>
        <taxon>Pseudomonadota</taxon>
        <taxon>Gammaproteobacteria</taxon>
        <taxon>Enterobacterales</taxon>
        <taxon>Erwiniaceae</taxon>
        <taxon>Pantoea</taxon>
        <taxon>Pantoea agglomerans group</taxon>
    </lineage>
</organism>
<reference evidence="4 5" key="1">
    <citation type="submission" date="2018-05" db="EMBL/GenBank/DDBJ databases">
        <title>Genomic Encyclopedia of Type Strains, Phase IV (KMG-V): Genome sequencing to study the core and pangenomes of soil and plant-associated prokaryotes.</title>
        <authorList>
            <person name="Whitman W."/>
        </authorList>
    </citation>
    <scope>NUCLEOTIDE SEQUENCE [LARGE SCALE GENOMIC DNA]</scope>
    <source>
        <strain evidence="4 5">PNG 92-11</strain>
    </source>
</reference>
<dbReference type="InterPro" id="IPR050708">
    <property type="entry name" value="T6SS_VgrG/RHS"/>
</dbReference>
<feature type="domain" description="RHS protein conserved region" evidence="2">
    <location>
        <begin position="18"/>
        <end position="51"/>
    </location>
</feature>
<dbReference type="Gene3D" id="2.180.10.10">
    <property type="entry name" value="RHS repeat-associated core"/>
    <property type="match status" value="1"/>
</dbReference>
<dbReference type="NCBIfam" id="TIGR03696">
    <property type="entry name" value="Rhs_assc_core"/>
    <property type="match status" value="1"/>
</dbReference>
<dbReference type="PANTHER" id="PTHR32305:SF15">
    <property type="entry name" value="PROTEIN RHSA-RELATED"/>
    <property type="match status" value="1"/>
</dbReference>
<evidence type="ECO:0000313" key="4">
    <source>
        <dbReference type="EMBL" id="PWJ72390.1"/>
    </source>
</evidence>
<protein>
    <submittedName>
        <fullName evidence="4">RHS repeat-associated protein</fullName>
    </submittedName>
</protein>
<dbReference type="PANTHER" id="PTHR32305">
    <property type="match status" value="1"/>
</dbReference>
<dbReference type="InterPro" id="IPR028190">
    <property type="entry name" value="Ntox21"/>
</dbReference>
<dbReference type="RefSeq" id="WP_227028415.1">
    <property type="nucleotide sequence ID" value="NZ_QGHE01000027.1"/>
</dbReference>
<comment type="caution">
    <text evidence="4">The sequence shown here is derived from an EMBL/GenBank/DDBJ whole genome shotgun (WGS) entry which is preliminary data.</text>
</comment>
<dbReference type="Pfam" id="PF03527">
    <property type="entry name" value="RHS"/>
    <property type="match status" value="1"/>
</dbReference>
<comment type="similarity">
    <text evidence="1">Belongs to the RHS family.</text>
</comment>
<dbReference type="Gene3D" id="3.10.380.20">
    <property type="entry name" value="Novel toxin 21 (CdiA), C-terminal domain"/>
    <property type="match status" value="1"/>
</dbReference>
<evidence type="ECO:0000259" key="3">
    <source>
        <dbReference type="Pfam" id="PF15526"/>
    </source>
</evidence>
<proteinExistence type="inferred from homology"/>
<dbReference type="InterPro" id="IPR022385">
    <property type="entry name" value="Rhs_assc_core"/>
</dbReference>
<sequence>AQISLQQGETEHDAQVNWYHNDVSGLPRELTGADGSVVWRAVYRAWGNTLRTEQAAVENTEPVYQPLRYQGQYFDAETGLHYNRFRYYDPDAGRFVSQDPIGLAGGVNLYQYAPNPLSWIDPLGLARKCGHAEHASELGYTKTNERSHGQPVYVNNKAPGKLKYITPDVDQHNGGFWKAADSVRNLGSRRTRSGTFDINLNRIGD</sequence>
<dbReference type="Pfam" id="PF15526">
    <property type="entry name" value="Ntox21"/>
    <property type="match status" value="1"/>
</dbReference>
<dbReference type="InterPro" id="IPR001826">
    <property type="entry name" value="RHS"/>
</dbReference>
<evidence type="ECO:0000259" key="2">
    <source>
        <dbReference type="Pfam" id="PF03527"/>
    </source>
</evidence>